<reference evidence="1 2" key="1">
    <citation type="submission" date="2019-04" db="EMBL/GenBank/DDBJ databases">
        <title>Cohnella sp. nov., isolated from soil.</title>
        <authorList>
            <person name="Kim W."/>
        </authorList>
    </citation>
    <scope>NUCLEOTIDE SEQUENCE [LARGE SCALE GENOMIC DNA]</scope>
    <source>
        <strain evidence="1 2">CAU 1483</strain>
    </source>
</reference>
<keyword evidence="2" id="KW-1185">Reference proteome</keyword>
<sequence>MAFAAYVFSRLHCWVAETKAQNLWLQAQALLTPSGYKTILKEKDLAEVAPMPYFKSPFITIAKNKSNDQFAVIIRDTGETKITPLPLKLEDIVEILKSKNYKITTSNVYFQKSKSIRSKNRKCKKRPAAAVSPRVSLYSY</sequence>
<name>A0A4U0FGF6_9BACL</name>
<gene>
    <name evidence="1" type="ORF">E5161_06225</name>
</gene>
<protein>
    <submittedName>
        <fullName evidence="1">Uncharacterized protein</fullName>
    </submittedName>
</protein>
<evidence type="ECO:0000313" key="2">
    <source>
        <dbReference type="Proteomes" id="UP000309673"/>
    </source>
</evidence>
<dbReference type="OrthoDB" id="2603296at2"/>
<proteinExistence type="predicted"/>
<dbReference type="EMBL" id="SUPK01000002">
    <property type="protein sequence ID" value="TJY43474.1"/>
    <property type="molecule type" value="Genomic_DNA"/>
</dbReference>
<comment type="caution">
    <text evidence="1">The sequence shown here is derived from an EMBL/GenBank/DDBJ whole genome shotgun (WGS) entry which is preliminary data.</text>
</comment>
<dbReference type="RefSeq" id="WP_136776836.1">
    <property type="nucleotide sequence ID" value="NZ_SUPK01000002.1"/>
</dbReference>
<dbReference type="AlphaFoldDB" id="A0A4U0FGF6"/>
<organism evidence="1 2">
    <name type="scientific">Cohnella pontilimi</name>
    <dbReference type="NCBI Taxonomy" id="2564100"/>
    <lineage>
        <taxon>Bacteria</taxon>
        <taxon>Bacillati</taxon>
        <taxon>Bacillota</taxon>
        <taxon>Bacilli</taxon>
        <taxon>Bacillales</taxon>
        <taxon>Paenibacillaceae</taxon>
        <taxon>Cohnella</taxon>
    </lineage>
</organism>
<dbReference type="Proteomes" id="UP000309673">
    <property type="component" value="Unassembled WGS sequence"/>
</dbReference>
<accession>A0A4U0FGF6</accession>
<evidence type="ECO:0000313" key="1">
    <source>
        <dbReference type="EMBL" id="TJY43474.1"/>
    </source>
</evidence>